<accession>A0ABW1KLK7</accession>
<gene>
    <name evidence="2" type="ORF">ACFP2T_34920</name>
</gene>
<dbReference type="PANTHER" id="PTHR35585:SF1">
    <property type="entry name" value="HHE DOMAIN PROTEIN (AFU_ORTHOLOGUE AFUA_4G00730)"/>
    <property type="match status" value="1"/>
</dbReference>
<dbReference type="CDD" id="cd12108">
    <property type="entry name" value="Hr-like"/>
    <property type="match status" value="1"/>
</dbReference>
<dbReference type="Proteomes" id="UP001596203">
    <property type="component" value="Unassembled WGS sequence"/>
</dbReference>
<proteinExistence type="predicted"/>
<protein>
    <submittedName>
        <fullName evidence="2">Hemerythrin domain-containing protein</fullName>
    </submittedName>
</protein>
<dbReference type="InterPro" id="IPR012312">
    <property type="entry name" value="Hemerythrin-like"/>
</dbReference>
<evidence type="ECO:0000313" key="3">
    <source>
        <dbReference type="Proteomes" id="UP001596203"/>
    </source>
</evidence>
<comment type="caution">
    <text evidence="2">The sequence shown here is derived from an EMBL/GenBank/DDBJ whole genome shotgun (WGS) entry which is preliminary data.</text>
</comment>
<reference evidence="3" key="1">
    <citation type="journal article" date="2019" name="Int. J. Syst. Evol. Microbiol.">
        <title>The Global Catalogue of Microorganisms (GCM) 10K type strain sequencing project: providing services to taxonomists for standard genome sequencing and annotation.</title>
        <authorList>
            <consortium name="The Broad Institute Genomics Platform"/>
            <consortium name="The Broad Institute Genome Sequencing Center for Infectious Disease"/>
            <person name="Wu L."/>
            <person name="Ma J."/>
        </authorList>
    </citation>
    <scope>NUCLEOTIDE SEQUENCE [LARGE SCALE GENOMIC DNA]</scope>
    <source>
        <strain evidence="3">ZS-35-S2</strain>
    </source>
</reference>
<name>A0ABW1KLK7_9ACTN</name>
<dbReference type="Gene3D" id="1.20.120.520">
    <property type="entry name" value="nmb1532 protein domain like"/>
    <property type="match status" value="1"/>
</dbReference>
<evidence type="ECO:0000313" key="2">
    <source>
        <dbReference type="EMBL" id="MFC6021353.1"/>
    </source>
</evidence>
<dbReference type="PANTHER" id="PTHR35585">
    <property type="entry name" value="HHE DOMAIN PROTEIN (AFU_ORTHOLOGUE AFUA_4G00730)"/>
    <property type="match status" value="1"/>
</dbReference>
<evidence type="ECO:0000259" key="1">
    <source>
        <dbReference type="Pfam" id="PF01814"/>
    </source>
</evidence>
<dbReference type="RefSeq" id="WP_377429441.1">
    <property type="nucleotide sequence ID" value="NZ_JBHSPR010000042.1"/>
</dbReference>
<dbReference type="EMBL" id="JBHSPR010000042">
    <property type="protein sequence ID" value="MFC6021353.1"/>
    <property type="molecule type" value="Genomic_DNA"/>
</dbReference>
<organism evidence="2 3">
    <name type="scientific">Plantactinospora solaniradicis</name>
    <dbReference type="NCBI Taxonomy" id="1723736"/>
    <lineage>
        <taxon>Bacteria</taxon>
        <taxon>Bacillati</taxon>
        <taxon>Actinomycetota</taxon>
        <taxon>Actinomycetes</taxon>
        <taxon>Micromonosporales</taxon>
        <taxon>Micromonosporaceae</taxon>
        <taxon>Plantactinospora</taxon>
    </lineage>
</organism>
<keyword evidence="3" id="KW-1185">Reference proteome</keyword>
<sequence length="190" mass="20627">MSANGTDPEKGIDVIDLLLAQHARIEELFRTVAAAEGKPKRLAWQELIELLAVHETVEEEIVHPLARGSIDAGDDVIDARLAEEHEAKELLKDLVELGTDAPDFDDRLSQLKVAVLEHATREERYEFMQLRAALPAQRLVTLAGALRAAEAVAPTRPHPGAESATANLVLGPPLAMVDAVRNAIRTAMQG</sequence>
<feature type="domain" description="Hemerythrin-like" evidence="1">
    <location>
        <begin position="14"/>
        <end position="127"/>
    </location>
</feature>
<dbReference type="Pfam" id="PF01814">
    <property type="entry name" value="Hemerythrin"/>
    <property type="match status" value="1"/>
</dbReference>